<evidence type="ECO:0000313" key="2">
    <source>
        <dbReference type="Proteomes" id="UP000569951"/>
    </source>
</evidence>
<keyword evidence="2" id="KW-1185">Reference proteome</keyword>
<comment type="caution">
    <text evidence="1">The sequence shown here is derived from an EMBL/GenBank/DDBJ whole genome shotgun (WGS) entry which is preliminary data.</text>
</comment>
<dbReference type="RefSeq" id="WP_183988054.1">
    <property type="nucleotide sequence ID" value="NZ_JACHHG010000010.1"/>
</dbReference>
<proteinExistence type="predicted"/>
<organism evidence="1 2">
    <name type="scientific">Deinobacterium chartae</name>
    <dbReference type="NCBI Taxonomy" id="521158"/>
    <lineage>
        <taxon>Bacteria</taxon>
        <taxon>Thermotogati</taxon>
        <taxon>Deinococcota</taxon>
        <taxon>Deinococci</taxon>
        <taxon>Deinococcales</taxon>
        <taxon>Deinococcaceae</taxon>
        <taxon>Deinobacterium</taxon>
    </lineage>
</organism>
<protein>
    <submittedName>
        <fullName evidence="1">Uncharacterized protein</fullName>
    </submittedName>
</protein>
<dbReference type="EMBL" id="JACHHG010000010">
    <property type="protein sequence ID" value="MBB6099303.1"/>
    <property type="molecule type" value="Genomic_DNA"/>
</dbReference>
<sequence>MIGCAIFAARMVALIFYRRVRRTVGPQARVPARMMRRAVILSVWGLFLLTAGPLSPRGCSRTCWAWPQAWVWRGGA</sequence>
<dbReference type="Proteomes" id="UP000569951">
    <property type="component" value="Unassembled WGS sequence"/>
</dbReference>
<gene>
    <name evidence="1" type="ORF">HNR42_002741</name>
</gene>
<dbReference type="AlphaFoldDB" id="A0A841I210"/>
<evidence type="ECO:0000313" key="1">
    <source>
        <dbReference type="EMBL" id="MBB6099303.1"/>
    </source>
</evidence>
<accession>A0A841I210</accession>
<dbReference type="InterPro" id="IPR058247">
    <property type="entry name" value="DUF1453"/>
</dbReference>
<dbReference type="Pfam" id="PF07301">
    <property type="entry name" value="DUF1453"/>
    <property type="match status" value="1"/>
</dbReference>
<name>A0A841I210_9DEIO</name>
<reference evidence="1 2" key="1">
    <citation type="submission" date="2020-08" db="EMBL/GenBank/DDBJ databases">
        <title>Genomic Encyclopedia of Type Strains, Phase IV (KMG-IV): sequencing the most valuable type-strain genomes for metagenomic binning, comparative biology and taxonomic classification.</title>
        <authorList>
            <person name="Goeker M."/>
        </authorList>
    </citation>
    <scope>NUCLEOTIDE SEQUENCE [LARGE SCALE GENOMIC DNA]</scope>
    <source>
        <strain evidence="1 2">DSM 21458</strain>
    </source>
</reference>